<evidence type="ECO:0000256" key="2">
    <source>
        <dbReference type="ARBA" id="ARBA00022692"/>
    </source>
</evidence>
<evidence type="ECO:0000256" key="4">
    <source>
        <dbReference type="ARBA" id="ARBA00023136"/>
    </source>
</evidence>
<feature type="compositionally biased region" description="Polar residues" evidence="5">
    <location>
        <begin position="685"/>
        <end position="694"/>
    </location>
</feature>
<feature type="region of interest" description="Disordered" evidence="5">
    <location>
        <begin position="419"/>
        <end position="453"/>
    </location>
</feature>
<name>A0A166NVW7_9EURO</name>
<evidence type="ECO:0000256" key="3">
    <source>
        <dbReference type="ARBA" id="ARBA00022989"/>
    </source>
</evidence>
<comment type="subcellular location">
    <subcellularLocation>
        <location evidence="1">Membrane</location>
        <topology evidence="1">Single-pass membrane protein</topology>
    </subcellularLocation>
</comment>
<dbReference type="VEuPathDB" id="FungiDB:AAP_02871"/>
<feature type="transmembrane region" description="Helical" evidence="6">
    <location>
        <begin position="387"/>
        <end position="411"/>
    </location>
</feature>
<dbReference type="PANTHER" id="PTHR15549:SF26">
    <property type="entry name" value="AXIAL BUDDING PATTERN PROTEIN 2-RELATED"/>
    <property type="match status" value="1"/>
</dbReference>
<feature type="region of interest" description="Disordered" evidence="5">
    <location>
        <begin position="329"/>
        <end position="383"/>
    </location>
</feature>
<keyword evidence="4 6" id="KW-0472">Membrane</keyword>
<dbReference type="AlphaFoldDB" id="A0A166NVW7"/>
<dbReference type="SUPFAM" id="SSF50965">
    <property type="entry name" value="Galactose oxidase, central domain"/>
    <property type="match status" value="1"/>
</dbReference>
<comment type="caution">
    <text evidence="7">The sequence shown here is derived from an EMBL/GenBank/DDBJ whole genome shotgun (WGS) entry which is preliminary data.</text>
</comment>
<feature type="compositionally biased region" description="Polar residues" evidence="5">
    <location>
        <begin position="634"/>
        <end position="647"/>
    </location>
</feature>
<feature type="region of interest" description="Disordered" evidence="5">
    <location>
        <begin position="479"/>
        <end position="552"/>
    </location>
</feature>
<feature type="compositionally biased region" description="Polar residues" evidence="5">
    <location>
        <begin position="538"/>
        <end position="549"/>
    </location>
</feature>
<dbReference type="EMBL" id="AZGZ01000010">
    <property type="protein sequence ID" value="KZZ92790.1"/>
    <property type="molecule type" value="Genomic_DNA"/>
</dbReference>
<organism evidence="7 8">
    <name type="scientific">Ascosphaera apis ARSEF 7405</name>
    <dbReference type="NCBI Taxonomy" id="392613"/>
    <lineage>
        <taxon>Eukaryota</taxon>
        <taxon>Fungi</taxon>
        <taxon>Dikarya</taxon>
        <taxon>Ascomycota</taxon>
        <taxon>Pezizomycotina</taxon>
        <taxon>Eurotiomycetes</taxon>
        <taxon>Eurotiomycetidae</taxon>
        <taxon>Onygenales</taxon>
        <taxon>Ascosphaeraceae</taxon>
        <taxon>Ascosphaera</taxon>
    </lineage>
</organism>
<gene>
    <name evidence="7" type="ORF">AAP_02871</name>
</gene>
<dbReference type="Proteomes" id="UP000242877">
    <property type="component" value="Unassembled WGS sequence"/>
</dbReference>
<dbReference type="Gene3D" id="2.120.10.80">
    <property type="entry name" value="Kelch-type beta propeller"/>
    <property type="match status" value="1"/>
</dbReference>
<dbReference type="OrthoDB" id="5352000at2759"/>
<protein>
    <submittedName>
        <fullName evidence="7">Kelch-type beta propeller</fullName>
    </submittedName>
</protein>
<evidence type="ECO:0000313" key="8">
    <source>
        <dbReference type="Proteomes" id="UP000242877"/>
    </source>
</evidence>
<keyword evidence="3 6" id="KW-1133">Transmembrane helix</keyword>
<keyword evidence="8" id="KW-1185">Reference proteome</keyword>
<sequence>MSLPKPPVSLDGGCSVIDNDTLYVYTPSALLELPLKRHGKWKTLPMGEPVTGGACTKGPDGLYILGGTSTTPGYSGFQRYSYKDGSWQTLQLAGNGGDLRNRVHHSAIYIEGQDSFFVYAGVQDGSDSPSTTTFLISAQAPYDITSFPPSGALQAIDPTLVSWDPNTVAFVGATADRTQIWTFSNGQWQNTGAVLGQPLPQKSQAGVAMLHGADGSKILEIFDMSTSPNTVSSWLLYENNQPIPAPGKQIGQSKSSKQSRRARDITAENFPAYNGKYAGGQARSQFTIAQDGNKLVAIVGGDDKVPVALFDQSKNSWLDPSQVFLNPTSTTSATSSATSSSSTSTSSTSITTSAATTSSTTTTSSSASITSGAVNSSSSTGPSTGTIVGATVGSVLGLLAIILLILLACCLKRRKARKGAQGGVLEKNGDGFQDQGLQSLQKNPGPMGISQPVAVESSSSLAIMAGKGLTAEVHAVPGNTGASPLRNMSMADSGSGSAVDSSASTAVPGVTSSRFTDEGWGKYFEGGDDGDSRRSGLSEYSENNRSAYNSHVPRGLSVDLSAVKMGKVEESPVTEHRGSMIPPLIQQEGMTAQFGNTGDWDDDRSSTGGDRFSSSAKDHDSWDQGGAQWPPSRIASSAYSGVGQSNDSRWRRSSLMGGALPGDRDSSFLQDLSVLHPHHEHQETDTSQLTTWTDVENGGKSKGPTASTGSPFLLPEFKSSGRPDTNMTDLTAWPDLYEADERQHHANPKQTIGQDLSWIDLGNQQRH</sequence>
<evidence type="ECO:0000256" key="6">
    <source>
        <dbReference type="SAM" id="Phobius"/>
    </source>
</evidence>
<dbReference type="InterPro" id="IPR051694">
    <property type="entry name" value="Immunoregulatory_rcpt-like"/>
</dbReference>
<dbReference type="InterPro" id="IPR015915">
    <property type="entry name" value="Kelch-typ_b-propeller"/>
</dbReference>
<feature type="region of interest" description="Disordered" evidence="5">
    <location>
        <begin position="593"/>
        <end position="663"/>
    </location>
</feature>
<feature type="region of interest" description="Disordered" evidence="5">
    <location>
        <begin position="678"/>
        <end position="767"/>
    </location>
</feature>
<dbReference type="GO" id="GO:0071944">
    <property type="term" value="C:cell periphery"/>
    <property type="evidence" value="ECO:0007669"/>
    <property type="project" value="UniProtKB-ARBA"/>
</dbReference>
<reference evidence="7 8" key="1">
    <citation type="journal article" date="2016" name="Genome Biol. Evol.">
        <title>Divergent and convergent evolution of fungal pathogenicity.</title>
        <authorList>
            <person name="Shang Y."/>
            <person name="Xiao G."/>
            <person name="Zheng P."/>
            <person name="Cen K."/>
            <person name="Zhan S."/>
            <person name="Wang C."/>
        </authorList>
    </citation>
    <scope>NUCLEOTIDE SEQUENCE [LARGE SCALE GENOMIC DNA]</scope>
    <source>
        <strain evidence="7 8">ARSEF 7405</strain>
    </source>
</reference>
<evidence type="ECO:0000256" key="1">
    <source>
        <dbReference type="ARBA" id="ARBA00004167"/>
    </source>
</evidence>
<feature type="compositionally biased region" description="Low complexity" evidence="5">
    <location>
        <begin position="488"/>
        <end position="507"/>
    </location>
</feature>
<dbReference type="GO" id="GO:0016020">
    <property type="term" value="C:membrane"/>
    <property type="evidence" value="ECO:0007669"/>
    <property type="project" value="UniProtKB-SubCell"/>
</dbReference>
<proteinExistence type="predicted"/>
<accession>A0A166NVW7</accession>
<evidence type="ECO:0000313" key="7">
    <source>
        <dbReference type="EMBL" id="KZZ92790.1"/>
    </source>
</evidence>
<keyword evidence="2 6" id="KW-0812">Transmembrane</keyword>
<feature type="compositionally biased region" description="Polar residues" evidence="5">
    <location>
        <begin position="606"/>
        <end position="615"/>
    </location>
</feature>
<dbReference type="InterPro" id="IPR011043">
    <property type="entry name" value="Gal_Oxase/kelch_b-propeller"/>
</dbReference>
<dbReference type="PANTHER" id="PTHR15549">
    <property type="entry name" value="PAIRED IMMUNOGLOBULIN-LIKE TYPE 2 RECEPTOR"/>
    <property type="match status" value="1"/>
</dbReference>
<evidence type="ECO:0000256" key="5">
    <source>
        <dbReference type="SAM" id="MobiDB-lite"/>
    </source>
</evidence>